<proteinExistence type="predicted"/>
<evidence type="ECO:0000256" key="1">
    <source>
        <dbReference type="SAM" id="Coils"/>
    </source>
</evidence>
<evidence type="ECO:0008006" key="4">
    <source>
        <dbReference type="Google" id="ProtNLM"/>
    </source>
</evidence>
<accession>A0A2V4WVW2</accession>
<name>A0A2V4WVW2_9FLAO</name>
<gene>
    <name evidence="2" type="ORF">DFQ11_103166</name>
</gene>
<dbReference type="Proteomes" id="UP000248054">
    <property type="component" value="Unassembled WGS sequence"/>
</dbReference>
<organism evidence="2 3">
    <name type="scientific">Winogradskyella epiphytica</name>
    <dbReference type="NCBI Taxonomy" id="262005"/>
    <lineage>
        <taxon>Bacteria</taxon>
        <taxon>Pseudomonadati</taxon>
        <taxon>Bacteroidota</taxon>
        <taxon>Flavobacteriia</taxon>
        <taxon>Flavobacteriales</taxon>
        <taxon>Flavobacteriaceae</taxon>
        <taxon>Winogradskyella</taxon>
    </lineage>
</organism>
<dbReference type="EMBL" id="QJTD01000003">
    <property type="protein sequence ID" value="PYE81086.1"/>
    <property type="molecule type" value="Genomic_DNA"/>
</dbReference>
<feature type="coiled-coil region" evidence="1">
    <location>
        <begin position="74"/>
        <end position="122"/>
    </location>
</feature>
<comment type="caution">
    <text evidence="2">The sequence shown here is derived from an EMBL/GenBank/DDBJ whole genome shotgun (WGS) entry which is preliminary data.</text>
</comment>
<dbReference type="AlphaFoldDB" id="A0A2V4WVW2"/>
<sequence>MYYPPKNEKLHMKTINSVSKKLYVLLLVVFISANVFAQHPDREKIKALKVAHITEQLDLTEAEAQKFWPIYNANKEAEHQLREESSKRRKEQSLDKLTENEAKALLLDMEKTEKQKVELHSKMLNDLLTVLPAKKIIKLYQAERSFRKKMLDEYRKRHANKKGERK</sequence>
<keyword evidence="1" id="KW-0175">Coiled coil</keyword>
<keyword evidence="3" id="KW-1185">Reference proteome</keyword>
<protein>
    <recommendedName>
        <fullName evidence="4">LTXXQ motif family protein</fullName>
    </recommendedName>
</protein>
<evidence type="ECO:0000313" key="3">
    <source>
        <dbReference type="Proteomes" id="UP000248054"/>
    </source>
</evidence>
<evidence type="ECO:0000313" key="2">
    <source>
        <dbReference type="EMBL" id="PYE81086.1"/>
    </source>
</evidence>
<reference evidence="2 3" key="1">
    <citation type="submission" date="2018-06" db="EMBL/GenBank/DDBJ databases">
        <title>Genomic Encyclopedia of Type Strains, Phase III (KMG-III): the genomes of soil and plant-associated and newly described type strains.</title>
        <authorList>
            <person name="Whitman W."/>
        </authorList>
    </citation>
    <scope>NUCLEOTIDE SEQUENCE [LARGE SCALE GENOMIC DNA]</scope>
    <source>
        <strain evidence="2 3">CECT 7945</strain>
    </source>
</reference>